<keyword evidence="4" id="KW-0813">Transport</keyword>
<feature type="transmembrane region" description="Helical" evidence="10">
    <location>
        <begin position="93"/>
        <end position="113"/>
    </location>
</feature>
<evidence type="ECO:0000256" key="4">
    <source>
        <dbReference type="ARBA" id="ARBA00022448"/>
    </source>
</evidence>
<dbReference type="InterPro" id="IPR023296">
    <property type="entry name" value="Glyco_hydro_beta-prop_sf"/>
</dbReference>
<evidence type="ECO:0000256" key="2">
    <source>
        <dbReference type="ARBA" id="ARBA00009865"/>
    </source>
</evidence>
<dbReference type="GO" id="GO:0004553">
    <property type="term" value="F:hydrolase activity, hydrolyzing O-glycosyl compounds"/>
    <property type="evidence" value="ECO:0007669"/>
    <property type="project" value="InterPro"/>
</dbReference>
<dbReference type="GO" id="GO:0005351">
    <property type="term" value="F:carbohydrate:proton symporter activity"/>
    <property type="evidence" value="ECO:0007669"/>
    <property type="project" value="TreeGrafter"/>
</dbReference>
<name>A0A9W8NFK9_9PEZI</name>
<feature type="transmembrane region" description="Helical" evidence="10">
    <location>
        <begin position="221"/>
        <end position="238"/>
    </location>
</feature>
<dbReference type="InterPro" id="IPR036259">
    <property type="entry name" value="MFS_trans_sf"/>
</dbReference>
<comment type="caution">
    <text evidence="12">The sequence shown here is derived from an EMBL/GenBank/DDBJ whole genome shotgun (WGS) entry which is preliminary data.</text>
</comment>
<dbReference type="InterPro" id="IPR020846">
    <property type="entry name" value="MFS_dom"/>
</dbReference>
<dbReference type="InterPro" id="IPR006710">
    <property type="entry name" value="Glyco_hydro_43"/>
</dbReference>
<dbReference type="SUPFAM" id="SSF103473">
    <property type="entry name" value="MFS general substrate transporter"/>
    <property type="match status" value="1"/>
</dbReference>
<dbReference type="InterPro" id="IPR005828">
    <property type="entry name" value="MFS_sugar_transport-like"/>
</dbReference>
<evidence type="ECO:0000256" key="8">
    <source>
        <dbReference type="ARBA" id="ARBA00023136"/>
    </source>
</evidence>
<dbReference type="PANTHER" id="PTHR48022:SF25">
    <property type="entry name" value="QUINATE TRANSPORTER, PUTATIVE (AFU_ORTHOLOGUE AFUA_5G12950)-RELATED"/>
    <property type="match status" value="1"/>
</dbReference>
<dbReference type="Gene3D" id="2.115.10.20">
    <property type="entry name" value="Glycosyl hydrolase domain, family 43"/>
    <property type="match status" value="1"/>
</dbReference>
<dbReference type="VEuPathDB" id="FungiDB:F4678DRAFT_338542"/>
<feature type="transmembrane region" description="Helical" evidence="10">
    <location>
        <begin position="408"/>
        <end position="428"/>
    </location>
</feature>
<comment type="subcellular location">
    <subcellularLocation>
        <location evidence="1">Membrane</location>
        <topology evidence="1">Multi-pass membrane protein</topology>
    </subcellularLocation>
</comment>
<dbReference type="SUPFAM" id="SSF75005">
    <property type="entry name" value="Arabinanase/levansucrase/invertase"/>
    <property type="match status" value="1"/>
</dbReference>
<feature type="transmembrane region" description="Helical" evidence="10">
    <location>
        <begin position="440"/>
        <end position="462"/>
    </location>
</feature>
<comment type="similarity">
    <text evidence="2">Belongs to the glycosyl hydrolase 43 family.</text>
</comment>
<dbReference type="Gene3D" id="1.20.1250.20">
    <property type="entry name" value="MFS general substrate transporter like domains"/>
    <property type="match status" value="2"/>
</dbReference>
<keyword evidence="7 10" id="KW-1133">Transmembrane helix</keyword>
<keyword evidence="5 10" id="KW-0812">Transmembrane</keyword>
<dbReference type="GO" id="GO:0016020">
    <property type="term" value="C:membrane"/>
    <property type="evidence" value="ECO:0007669"/>
    <property type="project" value="UniProtKB-SubCell"/>
</dbReference>
<protein>
    <recommendedName>
        <fullName evidence="11">Major facilitator superfamily (MFS) profile domain-containing protein</fullName>
    </recommendedName>
</protein>
<evidence type="ECO:0000256" key="9">
    <source>
        <dbReference type="ARBA" id="ARBA00023295"/>
    </source>
</evidence>
<sequence length="1092" mass="120264">MPCSSSSNIKDSDGRPAATVMKDFVSLGKVRAYWLGSVVCFGGFLFGYDSGILSGFSSKWMTNGSLIQPIGGVLTLDSFRDDYRYGQAGATRASSLSVSLQQLGAFVACFLAWPLTDRLGRKKALMLASLVFIIGVIIQTVNTHSLTAFYIARVIAGLGLGCATVVVPMFNSEMMPKEMRGQVGSFFQWFFTFGIFISYWVDYGVAKNISDTSTQQWQIPIGLQLLPAGILGLGMFTVPESTRWLTRKGRHDEAWSSLKWIRADESEATIQEMEEIRAGVAAEVRATEGFQLRELAQGENFRRVFAAFAVFTAQQATLTSAAVCKPSIFKPSHCHLCNSRKYTLRNWTDMFLCGSGASAFAYWGPQYFKLIVGGGDRSLLVTAIFGAVKVAACGIFVLFFAERLSRRQVLIGGAVFMSACQITTAAVVKSFPAPEEQQATVSPPAIATIALIYLFVIAYNFSWGPMPWPYVSEIFSPRIREPGVAIGVASQWLWNFVFSLTTPYMIASLGWGTFLVWGIFDLVIAGGTFFFLKETRGLSLEHIVQSRFKAHSTTSEESALQRHDNIRSSLKQLYDPGHVLNRKDQLPALAGTNGSTSGIWAPTLRYDEMSKAFWLVTTLVHDKKADNDPARWDNVGHVIFKSKDPYDPAAWSEATHFNFEGYDTSPFRDIDGRTYIVGSHAYKVSPGIMLAEADLDTGEVKEWRNLWNGTGGLAPEGPHVYYRDSWYYLLIAEGGTGLGHMVTMARSKSLYGPYEPDPTNPVLTNSNTTEYFQTVGHADIFQDSLKNWWGVALATRSGPEFLNYPMGRETVMVPATWDEGEFPTFSLVRGDMSGWTLPGVNKTISGVGPFIDEGDTIDFHTIKELPAHFTYWRYPISGSYALSPPEKPNTLGLKPSRLNLTALDGNYAGSGGQTFVGRRQQDTLFTFSVDIDFSSNFFEAEAGVSAFMTQNHHLDLGVVMLPVVSSTGVFPGDTGSPRESGTAMIPQLRFRGISSASVPVPEIVVPVPMAWRGKTLRLEIRANNATHYAFSAGPADAMSQMQTLVEASNQHVSWGFTGVLLGIYATTNGQNGTAMPVYFSRWRYVPQGQYLN</sequence>
<dbReference type="InterPro" id="IPR005829">
    <property type="entry name" value="Sugar_transporter_CS"/>
</dbReference>
<evidence type="ECO:0000313" key="12">
    <source>
        <dbReference type="EMBL" id="KAJ3574333.1"/>
    </source>
</evidence>
<gene>
    <name evidence="12" type="ORF">NPX13_g4398</name>
</gene>
<dbReference type="AlphaFoldDB" id="A0A9W8NFK9"/>
<keyword evidence="8 10" id="KW-0472">Membrane</keyword>
<evidence type="ECO:0000256" key="1">
    <source>
        <dbReference type="ARBA" id="ARBA00004141"/>
    </source>
</evidence>
<evidence type="ECO:0000256" key="7">
    <source>
        <dbReference type="ARBA" id="ARBA00022989"/>
    </source>
</evidence>
<dbReference type="InterPro" id="IPR041542">
    <property type="entry name" value="GH43_C2"/>
</dbReference>
<dbReference type="Pfam" id="PF00083">
    <property type="entry name" value="Sugar_tr"/>
    <property type="match status" value="2"/>
</dbReference>
<dbReference type="PROSITE" id="PS00217">
    <property type="entry name" value="SUGAR_TRANSPORT_2"/>
    <property type="match status" value="1"/>
</dbReference>
<evidence type="ECO:0000313" key="13">
    <source>
        <dbReference type="Proteomes" id="UP001148614"/>
    </source>
</evidence>
<dbReference type="PROSITE" id="PS50850">
    <property type="entry name" value="MFS"/>
    <property type="match status" value="1"/>
</dbReference>
<evidence type="ECO:0000256" key="5">
    <source>
        <dbReference type="ARBA" id="ARBA00022692"/>
    </source>
</evidence>
<dbReference type="Gene3D" id="2.60.120.200">
    <property type="match status" value="1"/>
</dbReference>
<evidence type="ECO:0000259" key="11">
    <source>
        <dbReference type="PROSITE" id="PS50850"/>
    </source>
</evidence>
<evidence type="ECO:0000256" key="6">
    <source>
        <dbReference type="ARBA" id="ARBA00022801"/>
    </source>
</evidence>
<reference evidence="12" key="1">
    <citation type="submission" date="2022-07" db="EMBL/GenBank/DDBJ databases">
        <title>Genome Sequence of Xylaria arbuscula.</title>
        <authorList>
            <person name="Buettner E."/>
        </authorList>
    </citation>
    <scope>NUCLEOTIDE SEQUENCE</scope>
    <source>
        <strain evidence="12">VT107</strain>
    </source>
</reference>
<dbReference type="PRINTS" id="PR00171">
    <property type="entry name" value="SUGRTRNSPORT"/>
</dbReference>
<proteinExistence type="inferred from homology"/>
<feature type="transmembrane region" description="Helical" evidence="10">
    <location>
        <begin position="32"/>
        <end position="56"/>
    </location>
</feature>
<dbReference type="VEuPathDB" id="FungiDB:F4678DRAFT_338060"/>
<feature type="transmembrane region" description="Helical" evidence="10">
    <location>
        <begin position="148"/>
        <end position="171"/>
    </location>
</feature>
<dbReference type="Pfam" id="PF17851">
    <property type="entry name" value="GH43_C2"/>
    <property type="match status" value="1"/>
</dbReference>
<dbReference type="PANTHER" id="PTHR48022">
    <property type="entry name" value="PLASTIDIC GLUCOSE TRANSPORTER 4"/>
    <property type="match status" value="1"/>
</dbReference>
<feature type="transmembrane region" description="Helical" evidence="10">
    <location>
        <begin position="350"/>
        <end position="368"/>
    </location>
</feature>
<dbReference type="EMBL" id="JANPWZ010000619">
    <property type="protein sequence ID" value="KAJ3574333.1"/>
    <property type="molecule type" value="Genomic_DNA"/>
</dbReference>
<dbReference type="Proteomes" id="UP001148614">
    <property type="component" value="Unassembled WGS sequence"/>
</dbReference>
<dbReference type="InterPro" id="IPR003663">
    <property type="entry name" value="Sugar/inositol_transpt"/>
</dbReference>
<evidence type="ECO:0000256" key="10">
    <source>
        <dbReference type="SAM" id="Phobius"/>
    </source>
</evidence>
<dbReference type="Pfam" id="PF04616">
    <property type="entry name" value="Glyco_hydro_43"/>
    <property type="match status" value="1"/>
</dbReference>
<dbReference type="SUPFAM" id="SSF49899">
    <property type="entry name" value="Concanavalin A-like lectins/glucanases"/>
    <property type="match status" value="1"/>
</dbReference>
<keyword evidence="6" id="KW-0378">Hydrolase</keyword>
<feature type="transmembrane region" description="Helical" evidence="10">
    <location>
        <begin position="512"/>
        <end position="532"/>
    </location>
</feature>
<feature type="domain" description="Major facilitator superfamily (MFS) profile" evidence="11">
    <location>
        <begin position="35"/>
        <end position="536"/>
    </location>
</feature>
<feature type="transmembrane region" description="Helical" evidence="10">
    <location>
        <begin position="183"/>
        <end position="201"/>
    </location>
</feature>
<dbReference type="InterPro" id="IPR013320">
    <property type="entry name" value="ConA-like_dom_sf"/>
</dbReference>
<keyword evidence="9" id="KW-0326">Glycosidase</keyword>
<accession>A0A9W8NFK9</accession>
<feature type="transmembrane region" description="Helical" evidence="10">
    <location>
        <begin position="380"/>
        <end position="401"/>
    </location>
</feature>
<feature type="transmembrane region" description="Helical" evidence="10">
    <location>
        <begin position="125"/>
        <end position="142"/>
    </location>
</feature>
<dbReference type="GO" id="GO:0005975">
    <property type="term" value="P:carbohydrate metabolic process"/>
    <property type="evidence" value="ECO:0007669"/>
    <property type="project" value="InterPro"/>
</dbReference>
<comment type="similarity">
    <text evidence="3">Belongs to the major facilitator superfamily. Sugar transporter (TC 2.A.1.1) family.</text>
</comment>
<keyword evidence="13" id="KW-1185">Reference proteome</keyword>
<evidence type="ECO:0000256" key="3">
    <source>
        <dbReference type="ARBA" id="ARBA00010992"/>
    </source>
</evidence>
<organism evidence="12 13">
    <name type="scientific">Xylaria arbuscula</name>
    <dbReference type="NCBI Taxonomy" id="114810"/>
    <lineage>
        <taxon>Eukaryota</taxon>
        <taxon>Fungi</taxon>
        <taxon>Dikarya</taxon>
        <taxon>Ascomycota</taxon>
        <taxon>Pezizomycotina</taxon>
        <taxon>Sordariomycetes</taxon>
        <taxon>Xylariomycetidae</taxon>
        <taxon>Xylariales</taxon>
        <taxon>Xylariaceae</taxon>
        <taxon>Xylaria</taxon>
    </lineage>
</organism>
<dbReference type="InterPro" id="IPR050360">
    <property type="entry name" value="MFS_Sugar_Transporters"/>
</dbReference>